<keyword evidence="2" id="KW-0813">Transport</keyword>
<evidence type="ECO:0000313" key="11">
    <source>
        <dbReference type="EMBL" id="PPQ32594.1"/>
    </source>
</evidence>
<dbReference type="InterPro" id="IPR004709">
    <property type="entry name" value="NaH_exchanger"/>
</dbReference>
<protein>
    <submittedName>
        <fullName evidence="11">Sodium:proton exchanger</fullName>
    </submittedName>
</protein>
<evidence type="ECO:0000256" key="1">
    <source>
        <dbReference type="ARBA" id="ARBA00004651"/>
    </source>
</evidence>
<dbReference type="PANTHER" id="PTHR10110:SF86">
    <property type="entry name" value="SODIUM_HYDROGEN EXCHANGER 7"/>
    <property type="match status" value="1"/>
</dbReference>
<keyword evidence="4" id="KW-0812">Transmembrane</keyword>
<dbReference type="Proteomes" id="UP000239089">
    <property type="component" value="Unassembled WGS sequence"/>
</dbReference>
<dbReference type="Pfam" id="PF00999">
    <property type="entry name" value="Na_H_Exchanger"/>
    <property type="match status" value="1"/>
</dbReference>
<organism evidence="11 12">
    <name type="scientific">Rhodoblastus sphagnicola</name>
    <dbReference type="NCBI Taxonomy" id="333368"/>
    <lineage>
        <taxon>Bacteria</taxon>
        <taxon>Pseudomonadati</taxon>
        <taxon>Pseudomonadota</taxon>
        <taxon>Alphaproteobacteria</taxon>
        <taxon>Hyphomicrobiales</taxon>
        <taxon>Rhodoblastaceae</taxon>
        <taxon>Rhodoblastus</taxon>
    </lineage>
</organism>
<dbReference type="GO" id="GO:0051453">
    <property type="term" value="P:regulation of intracellular pH"/>
    <property type="evidence" value="ECO:0007669"/>
    <property type="project" value="TreeGrafter"/>
</dbReference>
<evidence type="ECO:0000256" key="5">
    <source>
        <dbReference type="ARBA" id="ARBA00022989"/>
    </source>
</evidence>
<dbReference type="RefSeq" id="WP_104506827.1">
    <property type="nucleotide sequence ID" value="NZ_JACIGC010000005.1"/>
</dbReference>
<dbReference type="PRINTS" id="PR01084">
    <property type="entry name" value="NAHEXCHNGR"/>
</dbReference>
<comment type="subcellular location">
    <subcellularLocation>
        <location evidence="1">Cell membrane</location>
        <topology evidence="1">Multi-pass membrane protein</topology>
    </subcellularLocation>
</comment>
<evidence type="ECO:0000256" key="4">
    <source>
        <dbReference type="ARBA" id="ARBA00022692"/>
    </source>
</evidence>
<comment type="caution">
    <text evidence="11">The sequence shown here is derived from an EMBL/GenBank/DDBJ whole genome shotgun (WGS) entry which is preliminary data.</text>
</comment>
<keyword evidence="8" id="KW-0472">Membrane</keyword>
<evidence type="ECO:0000256" key="8">
    <source>
        <dbReference type="ARBA" id="ARBA00023136"/>
    </source>
</evidence>
<dbReference type="GO" id="GO:0098719">
    <property type="term" value="P:sodium ion import across plasma membrane"/>
    <property type="evidence" value="ECO:0007669"/>
    <property type="project" value="TreeGrafter"/>
</dbReference>
<dbReference type="PANTHER" id="PTHR10110">
    <property type="entry name" value="SODIUM/HYDROGEN EXCHANGER"/>
    <property type="match status" value="1"/>
</dbReference>
<keyword evidence="7" id="KW-0406">Ion transport</keyword>
<dbReference type="GO" id="GO:0015386">
    <property type="term" value="F:potassium:proton antiporter activity"/>
    <property type="evidence" value="ECO:0007669"/>
    <property type="project" value="TreeGrafter"/>
</dbReference>
<dbReference type="Gene3D" id="6.10.140.1330">
    <property type="match status" value="1"/>
</dbReference>
<dbReference type="GO" id="GO:0005886">
    <property type="term" value="C:plasma membrane"/>
    <property type="evidence" value="ECO:0007669"/>
    <property type="project" value="UniProtKB-SubCell"/>
</dbReference>
<evidence type="ECO:0000256" key="6">
    <source>
        <dbReference type="ARBA" id="ARBA00023053"/>
    </source>
</evidence>
<dbReference type="EMBL" id="NHSJ01000038">
    <property type="protein sequence ID" value="PPQ32594.1"/>
    <property type="molecule type" value="Genomic_DNA"/>
</dbReference>
<evidence type="ECO:0000256" key="9">
    <source>
        <dbReference type="ARBA" id="ARBA00023201"/>
    </source>
</evidence>
<accession>A0A2S6NDC6</accession>
<feature type="domain" description="Cation/H+ exchanger transmembrane" evidence="10">
    <location>
        <begin position="13"/>
        <end position="393"/>
    </location>
</feature>
<dbReference type="InterPro" id="IPR006153">
    <property type="entry name" value="Cation/H_exchanger_TM"/>
</dbReference>
<proteinExistence type="predicted"/>
<keyword evidence="3" id="KW-1003">Cell membrane</keyword>
<keyword evidence="12" id="KW-1185">Reference proteome</keyword>
<dbReference type="GO" id="GO:0015385">
    <property type="term" value="F:sodium:proton antiporter activity"/>
    <property type="evidence" value="ECO:0007669"/>
    <property type="project" value="InterPro"/>
</dbReference>
<name>A0A2S6NDC6_9HYPH</name>
<evidence type="ECO:0000256" key="2">
    <source>
        <dbReference type="ARBA" id="ARBA00022448"/>
    </source>
</evidence>
<evidence type="ECO:0000256" key="3">
    <source>
        <dbReference type="ARBA" id="ARBA00022475"/>
    </source>
</evidence>
<dbReference type="AlphaFoldDB" id="A0A2S6NDC6"/>
<evidence type="ECO:0000259" key="10">
    <source>
        <dbReference type="Pfam" id="PF00999"/>
    </source>
</evidence>
<dbReference type="OrthoDB" id="9774146at2"/>
<dbReference type="InterPro" id="IPR018422">
    <property type="entry name" value="Cation/H_exchanger_CPA1"/>
</dbReference>
<reference evidence="11 12" key="1">
    <citation type="journal article" date="2018" name="Arch. Microbiol.">
        <title>New insights into the metabolic potential of the phototrophic purple bacterium Rhodopila globiformis DSM 161(T) from its draft genome sequence and evidence for a vanadium-dependent nitrogenase.</title>
        <authorList>
            <person name="Imhoff J.F."/>
            <person name="Rahn T."/>
            <person name="Kunzel S."/>
            <person name="Neulinger S.C."/>
        </authorList>
    </citation>
    <scope>NUCLEOTIDE SEQUENCE [LARGE SCALE GENOMIC DNA]</scope>
    <source>
        <strain evidence="11 12">DSM 16996</strain>
    </source>
</reference>
<evidence type="ECO:0000256" key="7">
    <source>
        <dbReference type="ARBA" id="ARBA00023065"/>
    </source>
</evidence>
<keyword evidence="5" id="KW-1133">Transmembrane helix</keyword>
<evidence type="ECO:0000313" key="12">
    <source>
        <dbReference type="Proteomes" id="UP000239089"/>
    </source>
</evidence>
<keyword evidence="9" id="KW-0739">Sodium transport</keyword>
<gene>
    <name evidence="11" type="ORF">CCR94_05305</name>
</gene>
<sequence>MSETLQQVMGMLAIAMLVAIVARRLRLPYTVGLALVGGVLAWFGTRRLPALTSELLYYLILPPLLFEAALTLRWRELKRDLPPILVLAVFGTLAAMAVVAVALIFLMGWPVASALVFAALISATDPVAIIAMFKDNGVSGRIRLLVEAESLFNDAAAAVLFALALAYALAGGQNLTGARMALDFARIVGGGAAIGVLFGFAVIFAARGTKEHLIEITLTAIGAFGAFLLAEHFHVSGVLATVLAGLIVGNYGEEREGADFLSARGREALGDFWDFAAFLANSMVFLLIGARVAALPYEHYPWTVYAGALAIALFARAVAVYPLAALFSRTRWRIAPGEQHILWWGGLRGALALSLALSLPGRVPLRDEIVLVTFFVVAFSIVAQGLTMPPLLRRLGFLGASDEQPNRPEP</sequence>
<keyword evidence="6" id="KW-0915">Sodium</keyword>